<dbReference type="AlphaFoldDB" id="A0A9W6KS66"/>
<dbReference type="RefSeq" id="WP_261963289.1">
    <property type="nucleotide sequence ID" value="NZ_BAAAXA010000003.1"/>
</dbReference>
<dbReference type="InterPro" id="IPR000182">
    <property type="entry name" value="GNAT_dom"/>
</dbReference>
<proteinExistence type="predicted"/>
<sequence>MPASVLQAAPADLEDALEIWRAANEARGHAPDETRIERVRAKLRAADARVVVVVDGTETVAMGLAEPGRADDGAGAPIPGYGHFSMVFVAPARWGRGLGGLVLDGLHAGGWRRTTLWTRTGNARARRLYEKAGYHPTGRVSTLAAGDGIMQLERIG</sequence>
<organism evidence="2 3">
    <name type="scientific">Dactylosporangium matsuzakiense</name>
    <dbReference type="NCBI Taxonomy" id="53360"/>
    <lineage>
        <taxon>Bacteria</taxon>
        <taxon>Bacillati</taxon>
        <taxon>Actinomycetota</taxon>
        <taxon>Actinomycetes</taxon>
        <taxon>Micromonosporales</taxon>
        <taxon>Micromonosporaceae</taxon>
        <taxon>Dactylosporangium</taxon>
    </lineage>
</organism>
<accession>A0A9W6KS66</accession>
<evidence type="ECO:0000313" key="2">
    <source>
        <dbReference type="EMBL" id="GLL07186.1"/>
    </source>
</evidence>
<dbReference type="Proteomes" id="UP001143480">
    <property type="component" value="Unassembled WGS sequence"/>
</dbReference>
<name>A0A9W6KS66_9ACTN</name>
<dbReference type="EMBL" id="BSFP01000087">
    <property type="protein sequence ID" value="GLL07186.1"/>
    <property type="molecule type" value="Genomic_DNA"/>
</dbReference>
<dbReference type="InterPro" id="IPR016181">
    <property type="entry name" value="Acyl_CoA_acyltransferase"/>
</dbReference>
<dbReference type="SUPFAM" id="SSF55729">
    <property type="entry name" value="Acyl-CoA N-acyltransferases (Nat)"/>
    <property type="match status" value="1"/>
</dbReference>
<dbReference type="Pfam" id="PF00583">
    <property type="entry name" value="Acetyltransf_1"/>
    <property type="match status" value="1"/>
</dbReference>
<gene>
    <name evidence="2" type="ORF">GCM10017581_089380</name>
</gene>
<reference evidence="2" key="1">
    <citation type="journal article" date="2014" name="Int. J. Syst. Evol. Microbiol.">
        <title>Complete genome sequence of Corynebacterium casei LMG S-19264T (=DSM 44701T), isolated from a smear-ripened cheese.</title>
        <authorList>
            <consortium name="US DOE Joint Genome Institute (JGI-PGF)"/>
            <person name="Walter F."/>
            <person name="Albersmeier A."/>
            <person name="Kalinowski J."/>
            <person name="Ruckert C."/>
        </authorList>
    </citation>
    <scope>NUCLEOTIDE SEQUENCE</scope>
    <source>
        <strain evidence="2">VKM Ac-1321</strain>
    </source>
</reference>
<feature type="domain" description="N-acetyltransferase" evidence="1">
    <location>
        <begin position="3"/>
        <end position="155"/>
    </location>
</feature>
<dbReference type="PROSITE" id="PS51186">
    <property type="entry name" value="GNAT"/>
    <property type="match status" value="1"/>
</dbReference>
<keyword evidence="3" id="KW-1185">Reference proteome</keyword>
<evidence type="ECO:0000259" key="1">
    <source>
        <dbReference type="PROSITE" id="PS51186"/>
    </source>
</evidence>
<evidence type="ECO:0000313" key="3">
    <source>
        <dbReference type="Proteomes" id="UP001143480"/>
    </source>
</evidence>
<dbReference type="GO" id="GO:0016747">
    <property type="term" value="F:acyltransferase activity, transferring groups other than amino-acyl groups"/>
    <property type="evidence" value="ECO:0007669"/>
    <property type="project" value="InterPro"/>
</dbReference>
<comment type="caution">
    <text evidence="2">The sequence shown here is derived from an EMBL/GenBank/DDBJ whole genome shotgun (WGS) entry which is preliminary data.</text>
</comment>
<protein>
    <recommendedName>
        <fullName evidence="1">N-acetyltransferase domain-containing protein</fullName>
    </recommendedName>
</protein>
<dbReference type="Gene3D" id="3.40.630.30">
    <property type="match status" value="1"/>
</dbReference>
<reference evidence="2" key="2">
    <citation type="submission" date="2023-01" db="EMBL/GenBank/DDBJ databases">
        <authorList>
            <person name="Sun Q."/>
            <person name="Evtushenko L."/>
        </authorList>
    </citation>
    <scope>NUCLEOTIDE SEQUENCE</scope>
    <source>
        <strain evidence="2">VKM Ac-1321</strain>
    </source>
</reference>